<dbReference type="InterPro" id="IPR041265">
    <property type="entry name" value="PCC_BT"/>
</dbReference>
<dbReference type="SMART" id="SM00878">
    <property type="entry name" value="Biotin_carb_C"/>
    <property type="match status" value="1"/>
</dbReference>
<dbReference type="NCBIfam" id="NF006367">
    <property type="entry name" value="PRK08591.1"/>
    <property type="match status" value="1"/>
</dbReference>
<dbReference type="PROSITE" id="PS00866">
    <property type="entry name" value="CPSASE_1"/>
    <property type="match status" value="1"/>
</dbReference>
<comment type="catalytic activity">
    <reaction evidence="16">
        <text>propanoyl-CoA + hydrogencarbonate + ATP = (S)-methylmalonyl-CoA + ADP + phosphate + H(+)</text>
        <dbReference type="Rhea" id="RHEA:23720"/>
        <dbReference type="ChEBI" id="CHEBI:15378"/>
        <dbReference type="ChEBI" id="CHEBI:17544"/>
        <dbReference type="ChEBI" id="CHEBI:30616"/>
        <dbReference type="ChEBI" id="CHEBI:43474"/>
        <dbReference type="ChEBI" id="CHEBI:57327"/>
        <dbReference type="ChEBI" id="CHEBI:57392"/>
        <dbReference type="ChEBI" id="CHEBI:456216"/>
        <dbReference type="EC" id="6.4.1.3"/>
    </reaction>
    <physiologicalReaction direction="left-to-right" evidence="16">
        <dbReference type="Rhea" id="RHEA:23721"/>
    </physiologicalReaction>
</comment>
<dbReference type="PANTHER" id="PTHR18866">
    <property type="entry name" value="CARBOXYLASE:PYRUVATE/ACETYL-COA/PROPIONYL-COA CARBOXYLASE"/>
    <property type="match status" value="1"/>
</dbReference>
<evidence type="ECO:0000256" key="3">
    <source>
        <dbReference type="ARBA" id="ARBA00005060"/>
    </source>
</evidence>
<evidence type="ECO:0000256" key="5">
    <source>
        <dbReference type="ARBA" id="ARBA00022598"/>
    </source>
</evidence>
<dbReference type="Gene3D" id="3.30.700.30">
    <property type="match status" value="1"/>
</dbReference>
<feature type="domain" description="ATP-grasp" evidence="20">
    <location>
        <begin position="168"/>
        <end position="365"/>
    </location>
</feature>
<evidence type="ECO:0000256" key="15">
    <source>
        <dbReference type="ARBA" id="ARBA00023267"/>
    </source>
</evidence>
<dbReference type="AlphaFoldDB" id="A0AAW1UGV5"/>
<evidence type="ECO:0000259" key="19">
    <source>
        <dbReference type="PROSITE" id="PS50968"/>
    </source>
</evidence>
<feature type="domain" description="Lipoyl-binding" evidence="19">
    <location>
        <begin position="642"/>
        <end position="717"/>
    </location>
</feature>
<dbReference type="EC" id="6.4.1.3" evidence="4"/>
<dbReference type="Gene3D" id="3.30.470.20">
    <property type="entry name" value="ATP-grasp fold, B domain"/>
    <property type="match status" value="1"/>
</dbReference>
<dbReference type="FunFam" id="3.40.50.20:FF:000010">
    <property type="entry name" value="Propionyl-CoA carboxylase subunit alpha"/>
    <property type="match status" value="1"/>
</dbReference>
<evidence type="ECO:0000256" key="17">
    <source>
        <dbReference type="ARBA" id="ARBA00056148"/>
    </source>
</evidence>
<dbReference type="Pfam" id="PF02786">
    <property type="entry name" value="CPSase_L_D2"/>
    <property type="match status" value="1"/>
</dbReference>
<evidence type="ECO:0000256" key="9">
    <source>
        <dbReference type="ARBA" id="ARBA00022842"/>
    </source>
</evidence>
<dbReference type="Pfam" id="PF18140">
    <property type="entry name" value="PCC_BT"/>
    <property type="match status" value="1"/>
</dbReference>
<dbReference type="InterPro" id="IPR011054">
    <property type="entry name" value="Rudment_hybrid_motif"/>
</dbReference>
<evidence type="ECO:0000256" key="7">
    <source>
        <dbReference type="ARBA" id="ARBA00022741"/>
    </source>
</evidence>
<keyword evidence="15" id="KW-0092">Biotin</keyword>
<comment type="subcellular location">
    <subcellularLocation>
        <location evidence="2">Mitochondrion matrix</location>
    </subcellularLocation>
</comment>
<dbReference type="PROSITE" id="PS00867">
    <property type="entry name" value="CPSASE_2"/>
    <property type="match status" value="1"/>
</dbReference>
<evidence type="ECO:0000259" key="20">
    <source>
        <dbReference type="PROSITE" id="PS50975"/>
    </source>
</evidence>
<gene>
    <name evidence="22" type="ORF">WA026_006452</name>
</gene>
<keyword evidence="7 18" id="KW-0547">Nucleotide-binding</keyword>
<evidence type="ECO:0000256" key="2">
    <source>
        <dbReference type="ARBA" id="ARBA00004305"/>
    </source>
</evidence>
<dbReference type="GO" id="GO:0046872">
    <property type="term" value="F:metal ion binding"/>
    <property type="evidence" value="ECO:0007669"/>
    <property type="project" value="UniProtKB-KW"/>
</dbReference>
<dbReference type="Gene3D" id="2.40.50.100">
    <property type="match status" value="1"/>
</dbReference>
<keyword evidence="11" id="KW-0442">Lipid degradation</keyword>
<keyword evidence="8 18" id="KW-0067">ATP-binding</keyword>
<dbReference type="SUPFAM" id="SSF56059">
    <property type="entry name" value="Glutathione synthetase ATP-binding domain-like"/>
    <property type="match status" value="1"/>
</dbReference>
<evidence type="ECO:0000256" key="4">
    <source>
        <dbReference type="ARBA" id="ARBA00013050"/>
    </source>
</evidence>
<evidence type="ECO:0000256" key="18">
    <source>
        <dbReference type="PROSITE-ProRule" id="PRU00409"/>
    </source>
</evidence>
<dbReference type="EMBL" id="JARQZJ010000062">
    <property type="protein sequence ID" value="KAK9879380.1"/>
    <property type="molecule type" value="Genomic_DNA"/>
</dbReference>
<dbReference type="SUPFAM" id="SSF51230">
    <property type="entry name" value="Single hybrid motif"/>
    <property type="match status" value="1"/>
</dbReference>
<evidence type="ECO:0000256" key="1">
    <source>
        <dbReference type="ARBA" id="ARBA00001953"/>
    </source>
</evidence>
<dbReference type="InterPro" id="IPR005481">
    <property type="entry name" value="BC-like_N"/>
</dbReference>
<keyword evidence="6" id="KW-0479">Metal-binding</keyword>
<keyword evidence="10" id="KW-0809">Transit peptide</keyword>
<sequence length="717" mass="80548">MSLYVLKRVFRENRFYNLSYKKITPICMCTRVQKRGIYTVDPIDNNESTFSKILIANRGEIACRIIDTSKKMGIQTVAVYSIADVQSKHVSKADEAIFIGPAAASESYLNMDKILEAVKLTGAEAVHPGYGFLSENAQFVRLLEENGVSFVGPSVESITGMGDKLESKRLAANAGVHTIPGYDGIIKDADHCVQISREIGYPVMIKASAGGGGKGMRIARDDQDARAGFKLSTQEAMSSFGDSRMLVEKFIDNPRHIEIQVLGDKHGNAIYLNERECSIQRRNQKVIEEAPSVFLDDETRKAMGEQAVRLCKEMGYYSAGTVEFLVDENRNFYFLEMNTRLQVEHPITECITGIDIVQQMLKIAKGHKLKIKQDDVKIKGWAIENRVYAEDPYKNFGLPSVGRLFKYKEPTHLAGVRCDSGIEEGSEISIYYDPMICKLVCYGKNRNEAISRSIAALDQYIIRGVTHNIPLLRDILTERRFLEGDISTNYLNEVYKEGFKGRQLKTVDKYKLIAIGVCFYATWDSRNRQFLNGPRIKIHEKVLDSWELIVRVEDEDIEVNVSQNNGFFNVQVGQENLEISKADINLANSLILTKINQNEPIAMQLVSRNAHGEYQIIYQGTKYVLQILTKDSVDLLRFMKLKPKLDVSKQVIAPMPGVIKSVSCKVGDKVTEGQELCVVEAMKMQNSMTAGATGTIKVVNIEKDQTVGENDVLIEIE</sequence>
<comment type="pathway">
    <text evidence="3">Metabolic intermediate metabolism; propanoyl-CoA degradation; succinyl-CoA from propanoyl-CoA: step 1/3.</text>
</comment>
<dbReference type="GO" id="GO:0005524">
    <property type="term" value="F:ATP binding"/>
    <property type="evidence" value="ECO:0007669"/>
    <property type="project" value="UniProtKB-UniRule"/>
</dbReference>
<dbReference type="InterPro" id="IPR050856">
    <property type="entry name" value="Biotin_carboxylase_complex"/>
</dbReference>
<dbReference type="InterPro" id="IPR011761">
    <property type="entry name" value="ATP-grasp"/>
</dbReference>
<dbReference type="Pfam" id="PF02785">
    <property type="entry name" value="Biotin_carb_C"/>
    <property type="match status" value="1"/>
</dbReference>
<dbReference type="Pfam" id="PF00364">
    <property type="entry name" value="Biotin_lipoyl"/>
    <property type="match status" value="1"/>
</dbReference>
<evidence type="ECO:0000256" key="8">
    <source>
        <dbReference type="ARBA" id="ARBA00022840"/>
    </source>
</evidence>
<dbReference type="InterPro" id="IPR016185">
    <property type="entry name" value="PreATP-grasp_dom_sf"/>
</dbReference>
<comment type="caution">
    <text evidence="22">The sequence shown here is derived from an EMBL/GenBank/DDBJ whole genome shotgun (WGS) entry which is preliminary data.</text>
</comment>
<dbReference type="Proteomes" id="UP001431783">
    <property type="component" value="Unassembled WGS sequence"/>
</dbReference>
<evidence type="ECO:0000256" key="6">
    <source>
        <dbReference type="ARBA" id="ARBA00022723"/>
    </source>
</evidence>
<evidence type="ECO:0000259" key="21">
    <source>
        <dbReference type="PROSITE" id="PS50979"/>
    </source>
</evidence>
<accession>A0AAW1UGV5</accession>
<evidence type="ECO:0000256" key="10">
    <source>
        <dbReference type="ARBA" id="ARBA00022946"/>
    </source>
</evidence>
<dbReference type="PANTHER" id="PTHR18866:SF33">
    <property type="entry name" value="METHYLCROTONOYL-COA CARBOXYLASE SUBUNIT ALPHA, MITOCHONDRIAL-RELATED"/>
    <property type="match status" value="1"/>
</dbReference>
<dbReference type="GO" id="GO:0004658">
    <property type="term" value="F:propionyl-CoA carboxylase activity"/>
    <property type="evidence" value="ECO:0007669"/>
    <property type="project" value="UniProtKB-EC"/>
</dbReference>
<dbReference type="FunFam" id="3.30.1490.20:FF:000003">
    <property type="entry name" value="acetyl-CoA carboxylase isoform X1"/>
    <property type="match status" value="1"/>
</dbReference>
<proteinExistence type="predicted"/>
<dbReference type="GO" id="GO:0005759">
    <property type="term" value="C:mitochondrial matrix"/>
    <property type="evidence" value="ECO:0007669"/>
    <property type="project" value="UniProtKB-SubCell"/>
</dbReference>
<evidence type="ECO:0000256" key="14">
    <source>
        <dbReference type="ARBA" id="ARBA00023211"/>
    </source>
</evidence>
<dbReference type="PROSITE" id="PS50975">
    <property type="entry name" value="ATP_GRASP"/>
    <property type="match status" value="1"/>
</dbReference>
<keyword evidence="12" id="KW-0443">Lipid metabolism</keyword>
<dbReference type="InterPro" id="IPR005479">
    <property type="entry name" value="CPAse_ATP-bd"/>
</dbReference>
<dbReference type="FunFam" id="3.30.470.20:FF:000028">
    <property type="entry name" value="Methylcrotonoyl-CoA carboxylase subunit alpha, mitochondrial"/>
    <property type="match status" value="1"/>
</dbReference>
<dbReference type="InterPro" id="IPR005482">
    <property type="entry name" value="Biotin_COase_C"/>
</dbReference>
<feature type="domain" description="Biotin carboxylation" evidence="21">
    <location>
        <begin position="49"/>
        <end position="496"/>
    </location>
</feature>
<protein>
    <recommendedName>
        <fullName evidence="4">propionyl-CoA carboxylase</fullName>
        <ecNumber evidence="4">6.4.1.3</ecNumber>
    </recommendedName>
</protein>
<keyword evidence="5" id="KW-0436">Ligase</keyword>
<dbReference type="Pfam" id="PF00289">
    <property type="entry name" value="Biotin_carb_N"/>
    <property type="match status" value="1"/>
</dbReference>
<dbReference type="SUPFAM" id="SSF51246">
    <property type="entry name" value="Rudiment single hybrid motif"/>
    <property type="match status" value="1"/>
</dbReference>
<name>A0AAW1UGV5_9CUCU</name>
<dbReference type="InterPro" id="IPR001882">
    <property type="entry name" value="Biotin_BS"/>
</dbReference>
<dbReference type="SUPFAM" id="SSF52440">
    <property type="entry name" value="PreATP-grasp domain"/>
    <property type="match status" value="1"/>
</dbReference>
<comment type="function">
    <text evidence="17">This is one of the 2 subunits of the biotin-dependent propionyl-CoA carboxylase (PCC), a mitochondrial enzyme involved in the catabolism of odd chain fatty acids, branched-chain amino acids isoleucine, threonine, methionine, and valine and other metabolites. Propionyl-CoA carboxylase catalyzes the carboxylation of propionyl-CoA/propanoyl-CoA to D-methylmalonyl-CoA/(S)-methylmalonyl-CoA. Within the holoenzyme, the alpha subunit catalyzes the ATP-dependent carboxylation of the biotin carried by the biotin carboxyl carrier (BCC) domain, while the beta subunit then transfers the carboxyl group from carboxylated biotin to propionyl-CoA. Propionyl-CoA carboxylase also significantly acts on butyryl-CoA/butanoyl-CoA, which is converted to ethylmalonyl-CoA/(2S)-ethylmalonyl-CoA. Other alternative minor substrates include (2E)-butenoyl-CoA/crotonoyl-CoA.</text>
</comment>
<evidence type="ECO:0000256" key="16">
    <source>
        <dbReference type="ARBA" id="ARBA00049495"/>
    </source>
</evidence>
<dbReference type="PROSITE" id="PS50979">
    <property type="entry name" value="BC"/>
    <property type="match status" value="1"/>
</dbReference>
<dbReference type="CDD" id="cd06850">
    <property type="entry name" value="biotinyl_domain"/>
    <property type="match status" value="1"/>
</dbReference>
<evidence type="ECO:0000256" key="12">
    <source>
        <dbReference type="ARBA" id="ARBA00023098"/>
    </source>
</evidence>
<keyword evidence="14" id="KW-0464">Manganese</keyword>
<evidence type="ECO:0000256" key="11">
    <source>
        <dbReference type="ARBA" id="ARBA00022963"/>
    </source>
</evidence>
<evidence type="ECO:0000313" key="23">
    <source>
        <dbReference type="Proteomes" id="UP001431783"/>
    </source>
</evidence>
<comment type="cofactor">
    <cofactor evidence="1">
        <name>biotin</name>
        <dbReference type="ChEBI" id="CHEBI:57586"/>
    </cofactor>
</comment>
<dbReference type="InterPro" id="IPR011053">
    <property type="entry name" value="Single_hybrid_motif"/>
</dbReference>
<reference evidence="22 23" key="1">
    <citation type="submission" date="2023-03" db="EMBL/GenBank/DDBJ databases">
        <title>Genome insight into feeding habits of ladybird beetles.</title>
        <authorList>
            <person name="Li H.-S."/>
            <person name="Huang Y.-H."/>
            <person name="Pang H."/>
        </authorList>
    </citation>
    <scope>NUCLEOTIDE SEQUENCE [LARGE SCALE GENOMIC DNA]</scope>
    <source>
        <strain evidence="22">SYSU_2023b</strain>
        <tissue evidence="22">Whole body</tissue>
    </source>
</reference>
<evidence type="ECO:0000313" key="22">
    <source>
        <dbReference type="EMBL" id="KAK9879380.1"/>
    </source>
</evidence>
<keyword evidence="9" id="KW-0460">Magnesium</keyword>
<dbReference type="InterPro" id="IPR000089">
    <property type="entry name" value="Biotin_lipoyl"/>
</dbReference>
<dbReference type="PROSITE" id="PS00188">
    <property type="entry name" value="BIOTIN"/>
    <property type="match status" value="1"/>
</dbReference>
<dbReference type="InterPro" id="IPR011764">
    <property type="entry name" value="Biotin_carboxylation_dom"/>
</dbReference>
<evidence type="ECO:0000256" key="13">
    <source>
        <dbReference type="ARBA" id="ARBA00023128"/>
    </source>
</evidence>
<dbReference type="PROSITE" id="PS50968">
    <property type="entry name" value="BIOTINYL_LIPOYL"/>
    <property type="match status" value="1"/>
</dbReference>
<dbReference type="FunFam" id="2.40.50.100:FF:000003">
    <property type="entry name" value="Acetyl-CoA carboxylase biotin carboxyl carrier protein"/>
    <property type="match status" value="1"/>
</dbReference>
<organism evidence="22 23">
    <name type="scientific">Henosepilachna vigintioctopunctata</name>
    <dbReference type="NCBI Taxonomy" id="420089"/>
    <lineage>
        <taxon>Eukaryota</taxon>
        <taxon>Metazoa</taxon>
        <taxon>Ecdysozoa</taxon>
        <taxon>Arthropoda</taxon>
        <taxon>Hexapoda</taxon>
        <taxon>Insecta</taxon>
        <taxon>Pterygota</taxon>
        <taxon>Neoptera</taxon>
        <taxon>Endopterygota</taxon>
        <taxon>Coleoptera</taxon>
        <taxon>Polyphaga</taxon>
        <taxon>Cucujiformia</taxon>
        <taxon>Coccinelloidea</taxon>
        <taxon>Coccinellidae</taxon>
        <taxon>Epilachninae</taxon>
        <taxon>Epilachnini</taxon>
        <taxon>Henosepilachna</taxon>
    </lineage>
</organism>
<keyword evidence="23" id="KW-1185">Reference proteome</keyword>
<keyword evidence="13" id="KW-0496">Mitochondrion</keyword>
<dbReference type="GO" id="GO:0016042">
    <property type="term" value="P:lipid catabolic process"/>
    <property type="evidence" value="ECO:0007669"/>
    <property type="project" value="UniProtKB-KW"/>
</dbReference>